<dbReference type="InterPro" id="IPR014724">
    <property type="entry name" value="RNA_pol_RPB2_OB-fold"/>
</dbReference>
<feature type="domain" description="DNA-directed RNA polymerase I subunit RPA2" evidence="11">
    <location>
        <begin position="86"/>
        <end position="143"/>
    </location>
</feature>
<evidence type="ECO:0000256" key="5">
    <source>
        <dbReference type="ARBA" id="ARBA00022695"/>
    </source>
</evidence>
<dbReference type="Pfam" id="PF04565">
    <property type="entry name" value="RNA_pol_Rpb2_3"/>
    <property type="match status" value="1"/>
</dbReference>
<reference evidence="12" key="1">
    <citation type="submission" date="2023-03" db="EMBL/GenBank/DDBJ databases">
        <authorList>
            <person name="Steffen K."/>
            <person name="Cardenas P."/>
        </authorList>
    </citation>
    <scope>NUCLEOTIDE SEQUENCE</scope>
</reference>
<evidence type="ECO:0000256" key="4">
    <source>
        <dbReference type="ARBA" id="ARBA00022679"/>
    </source>
</evidence>
<dbReference type="Proteomes" id="UP001174909">
    <property type="component" value="Unassembled WGS sequence"/>
</dbReference>
<name>A0AA35RMD2_GEOBA</name>
<comment type="caution">
    <text evidence="12">The sequence shown here is derived from an EMBL/GenBank/DDBJ whole genome shotgun (WGS) entry which is preliminary data.</text>
</comment>
<dbReference type="AlphaFoldDB" id="A0AA35RMD2"/>
<dbReference type="Gene3D" id="3.90.1070.20">
    <property type="match status" value="1"/>
</dbReference>
<dbReference type="InterPro" id="IPR007120">
    <property type="entry name" value="DNA-dir_RNAP_su2_dom"/>
</dbReference>
<comment type="similarity">
    <text evidence="1 8">Belongs to the RNA polymerase beta chain family.</text>
</comment>
<dbReference type="GO" id="GO:0003677">
    <property type="term" value="F:DNA binding"/>
    <property type="evidence" value="ECO:0007669"/>
    <property type="project" value="InterPro"/>
</dbReference>
<gene>
    <name evidence="12" type="ORF">GBAR_LOCUS8917</name>
</gene>
<dbReference type="GO" id="GO:0005634">
    <property type="term" value="C:nucleus"/>
    <property type="evidence" value="ECO:0007669"/>
    <property type="project" value="InterPro"/>
</dbReference>
<dbReference type="GO" id="GO:0003899">
    <property type="term" value="F:DNA-directed RNA polymerase activity"/>
    <property type="evidence" value="ECO:0007669"/>
    <property type="project" value="UniProtKB-EC"/>
</dbReference>
<dbReference type="EMBL" id="CASHTH010001347">
    <property type="protein sequence ID" value="CAI8014210.1"/>
    <property type="molecule type" value="Genomic_DNA"/>
</dbReference>
<dbReference type="PANTHER" id="PTHR20856">
    <property type="entry name" value="DNA-DIRECTED RNA POLYMERASE I SUBUNIT 2"/>
    <property type="match status" value="1"/>
</dbReference>
<evidence type="ECO:0000256" key="7">
    <source>
        <dbReference type="ARBA" id="ARBA00047768"/>
    </source>
</evidence>
<keyword evidence="4" id="KW-0808">Transferase</keyword>
<dbReference type="InterPro" id="IPR037033">
    <property type="entry name" value="DNA-dir_RNAP_su2_hyb_sf"/>
</dbReference>
<accession>A0AA35RMD2</accession>
<evidence type="ECO:0000256" key="8">
    <source>
        <dbReference type="RuleBase" id="RU000434"/>
    </source>
</evidence>
<dbReference type="Pfam" id="PF06883">
    <property type="entry name" value="RNA_pol_Rpa2_4"/>
    <property type="match status" value="1"/>
</dbReference>
<proteinExistence type="inferred from homology"/>
<comment type="catalytic activity">
    <reaction evidence="7">
        <text>RNA(n) + a ribonucleoside 5'-triphosphate = RNA(n+1) + diphosphate</text>
        <dbReference type="Rhea" id="RHEA:21248"/>
        <dbReference type="Rhea" id="RHEA-COMP:14527"/>
        <dbReference type="Rhea" id="RHEA-COMP:17342"/>
        <dbReference type="ChEBI" id="CHEBI:33019"/>
        <dbReference type="ChEBI" id="CHEBI:61557"/>
        <dbReference type="ChEBI" id="CHEBI:140395"/>
        <dbReference type="EC" id="2.7.7.6"/>
    </reaction>
    <physiologicalReaction direction="left-to-right" evidence="7">
        <dbReference type="Rhea" id="RHEA:21249"/>
    </physiologicalReaction>
</comment>
<feature type="domain" description="DNA-directed RNA polymerase subunit 2 hybrid-binding" evidence="9">
    <location>
        <begin position="192"/>
        <end position="304"/>
    </location>
</feature>
<evidence type="ECO:0000259" key="9">
    <source>
        <dbReference type="Pfam" id="PF00562"/>
    </source>
</evidence>
<dbReference type="Pfam" id="PF00562">
    <property type="entry name" value="RNA_pol_Rpb2_6"/>
    <property type="match status" value="1"/>
</dbReference>
<dbReference type="Gene3D" id="2.40.270.10">
    <property type="entry name" value="DNA-directed RNA polymerase, subunit 2, domain 6"/>
    <property type="match status" value="1"/>
</dbReference>
<dbReference type="Gene3D" id="2.40.50.150">
    <property type="match status" value="1"/>
</dbReference>
<dbReference type="GO" id="GO:0000428">
    <property type="term" value="C:DNA-directed RNA polymerase complex"/>
    <property type="evidence" value="ECO:0007669"/>
    <property type="project" value="UniProtKB-KW"/>
</dbReference>
<sequence length="328" mass="35638">MRTTSVRKLLPEAWGFLCPVHTPDGTPCGLLNHLAAACRVVTSTPPTVHLPKLLVSLGMTPLGAPTVAVGDTGSSSVSVLLDGRVVGEVSQAQAAEIAIKLRTLKALGKEKVPSTLEIGLVPVLTGGQYPGLFLMSGPARMVRPVLNLSTNTTEMIGSFEQVYMDIAVVPEEAIKDATTHMELDEKAMLSAIAQLTPYSDFNQSPRNMYQCQMGKQTMGTPAHSLPYRMDHKLYKLQTPQVPMVRPYAHDHLKIDNYPHGTNAVICVISYTGYDMEDAMILNKASYERGFAHASVYKTELIDLQSISKDRGGANLQFGKANTPLFLKL</sequence>
<dbReference type="GO" id="GO:0006351">
    <property type="term" value="P:DNA-templated transcription"/>
    <property type="evidence" value="ECO:0007669"/>
    <property type="project" value="InterPro"/>
</dbReference>
<keyword evidence="3 12" id="KW-0240">DNA-directed RNA polymerase</keyword>
<dbReference type="InterPro" id="IPR009674">
    <property type="entry name" value="Rpa2_dom_4"/>
</dbReference>
<keyword evidence="13" id="KW-1185">Reference proteome</keyword>
<protein>
    <recommendedName>
        <fullName evidence="2">DNA-directed RNA polymerase</fullName>
        <ecNumber evidence="2">2.7.7.6</ecNumber>
    </recommendedName>
</protein>
<evidence type="ECO:0000313" key="12">
    <source>
        <dbReference type="EMBL" id="CAI8014210.1"/>
    </source>
</evidence>
<evidence type="ECO:0000259" key="11">
    <source>
        <dbReference type="Pfam" id="PF06883"/>
    </source>
</evidence>
<dbReference type="SUPFAM" id="SSF64484">
    <property type="entry name" value="beta and beta-prime subunits of DNA dependent RNA-polymerase"/>
    <property type="match status" value="1"/>
</dbReference>
<keyword evidence="5" id="KW-0548">Nucleotidyltransferase</keyword>
<evidence type="ECO:0000313" key="13">
    <source>
        <dbReference type="Proteomes" id="UP001174909"/>
    </source>
</evidence>
<feature type="domain" description="RNA polymerase Rpb2" evidence="10">
    <location>
        <begin position="1"/>
        <end position="40"/>
    </location>
</feature>
<keyword evidence="6" id="KW-0804">Transcription</keyword>
<dbReference type="InterPro" id="IPR015712">
    <property type="entry name" value="DNA-dir_RNA_pol_su2"/>
</dbReference>
<evidence type="ECO:0000259" key="10">
    <source>
        <dbReference type="Pfam" id="PF04565"/>
    </source>
</evidence>
<organism evidence="12 13">
    <name type="scientific">Geodia barretti</name>
    <name type="common">Barrett's horny sponge</name>
    <dbReference type="NCBI Taxonomy" id="519541"/>
    <lineage>
        <taxon>Eukaryota</taxon>
        <taxon>Metazoa</taxon>
        <taxon>Porifera</taxon>
        <taxon>Demospongiae</taxon>
        <taxon>Heteroscleromorpha</taxon>
        <taxon>Tetractinellida</taxon>
        <taxon>Astrophorina</taxon>
        <taxon>Geodiidae</taxon>
        <taxon>Geodia</taxon>
    </lineage>
</organism>
<evidence type="ECO:0000256" key="6">
    <source>
        <dbReference type="ARBA" id="ARBA00023163"/>
    </source>
</evidence>
<dbReference type="EC" id="2.7.7.6" evidence="2"/>
<dbReference type="InterPro" id="IPR007645">
    <property type="entry name" value="RNA_pol_Rpb2_3"/>
</dbReference>
<evidence type="ECO:0000256" key="1">
    <source>
        <dbReference type="ARBA" id="ARBA00006835"/>
    </source>
</evidence>
<evidence type="ECO:0000256" key="2">
    <source>
        <dbReference type="ARBA" id="ARBA00012418"/>
    </source>
</evidence>
<evidence type="ECO:0000256" key="3">
    <source>
        <dbReference type="ARBA" id="ARBA00022478"/>
    </source>
</evidence>
<dbReference type="GO" id="GO:0032549">
    <property type="term" value="F:ribonucleoside binding"/>
    <property type="evidence" value="ECO:0007669"/>
    <property type="project" value="InterPro"/>
</dbReference>